<evidence type="ECO:0000256" key="1">
    <source>
        <dbReference type="SAM" id="Phobius"/>
    </source>
</evidence>
<feature type="transmembrane region" description="Helical" evidence="1">
    <location>
        <begin position="528"/>
        <end position="546"/>
    </location>
</feature>
<feature type="transmembrane region" description="Helical" evidence="1">
    <location>
        <begin position="361"/>
        <end position="381"/>
    </location>
</feature>
<feature type="transmembrane region" description="Helical" evidence="1">
    <location>
        <begin position="450"/>
        <end position="473"/>
    </location>
</feature>
<dbReference type="VEuPathDB" id="PiroplasmaDB:TpMuguga_03g00021"/>
<keyword evidence="1" id="KW-0812">Transmembrane</keyword>
<evidence type="ECO:0000313" key="3">
    <source>
        <dbReference type="Proteomes" id="UP000001949"/>
    </source>
</evidence>
<reference evidence="2 3" key="1">
    <citation type="journal article" date="2005" name="Science">
        <title>Genome sequence of Theileria parva, a bovine pathogen that transforms lymphocytes.</title>
        <authorList>
            <person name="Gardner M.J."/>
            <person name="Bishop R."/>
            <person name="Shah T."/>
            <person name="de Villiers E.P."/>
            <person name="Carlton J.M."/>
            <person name="Hall N."/>
            <person name="Ren Q."/>
            <person name="Paulsen I.T."/>
            <person name="Pain A."/>
            <person name="Berriman M."/>
            <person name="Wilson R.J.M."/>
            <person name="Sato S."/>
            <person name="Ralph S.A."/>
            <person name="Mann D.J."/>
            <person name="Xiong Z."/>
            <person name="Shallom S.J."/>
            <person name="Weidman J."/>
            <person name="Jiang L."/>
            <person name="Lynn J."/>
            <person name="Weaver B."/>
            <person name="Shoaibi A."/>
            <person name="Domingo A.R."/>
            <person name="Wasawo D."/>
            <person name="Crabtree J."/>
            <person name="Wortman J.R."/>
            <person name="Haas B."/>
            <person name="Angiuoli S.V."/>
            <person name="Creasy T.H."/>
            <person name="Lu C."/>
            <person name="Suh B."/>
            <person name="Silva J.C."/>
            <person name="Utterback T.R."/>
            <person name="Feldblyum T.V."/>
            <person name="Pertea M."/>
            <person name="Allen J."/>
            <person name="Nierman W.C."/>
            <person name="Taracha E.L.N."/>
            <person name="Salzberg S.L."/>
            <person name="White O.R."/>
            <person name="Fitzhugh H.A."/>
            <person name="Morzaria S."/>
            <person name="Venter J.C."/>
            <person name="Fraser C.M."/>
            <person name="Nene V."/>
        </authorList>
    </citation>
    <scope>NUCLEOTIDE SEQUENCE [LARGE SCALE GENOMIC DNA]</scope>
    <source>
        <strain evidence="2 3">Muguga</strain>
    </source>
</reference>
<organism evidence="2 3">
    <name type="scientific">Theileria parva</name>
    <name type="common">East coast fever infection agent</name>
    <dbReference type="NCBI Taxonomy" id="5875"/>
    <lineage>
        <taxon>Eukaryota</taxon>
        <taxon>Sar</taxon>
        <taxon>Alveolata</taxon>
        <taxon>Apicomplexa</taxon>
        <taxon>Aconoidasida</taxon>
        <taxon>Piroplasmida</taxon>
        <taxon>Theileriidae</taxon>
        <taxon>Theileria</taxon>
    </lineage>
</organism>
<dbReference type="GeneID" id="3499881"/>
<dbReference type="AlphaFoldDB" id="Q4N0T6"/>
<protein>
    <submittedName>
        <fullName evidence="2">Uncharacterized protein</fullName>
    </submittedName>
</protein>
<accession>Q4N0T6</accession>
<keyword evidence="3" id="KW-1185">Reference proteome</keyword>
<gene>
    <name evidence="2" type="ordered locus">TP03_0021</name>
</gene>
<feature type="transmembrane region" description="Helical" evidence="1">
    <location>
        <begin position="649"/>
        <end position="668"/>
    </location>
</feature>
<name>Q4N0T6_THEPA</name>
<dbReference type="EMBL" id="AAGK01000005">
    <property type="protein sequence ID" value="EAN30757.1"/>
    <property type="molecule type" value="Genomic_DNA"/>
</dbReference>
<dbReference type="KEGG" id="tpv:TP03_0021"/>
<feature type="transmembrane region" description="Helical" evidence="1">
    <location>
        <begin position="493"/>
        <end position="516"/>
    </location>
</feature>
<sequence>MGAPQEDNDARQLLKIVTYIFAGLSMMLNIRLTYSAAPYALLRFKLPENLFSIFVRKMASSLEVWCLPSMLIGNLIELTDKYIDGGHEQSQYSDAIKYDVDGSNLGAGLRLKAEELQIAATALKDKATSVGGSLSTLKGNAETLATSAGKLAGGTVSNADNVIDKYDTLEGTYNGLTTDKDKVETEFKVVSHIYERMLNVKKANLLKGQVGNGNDTKIWKKAKELHTKANTLATASKLQTGQEELKKLAEALANAVGASDSVGLRKALSDLSSASESDKADFFKKAMEVIAKYNEVNNAYKAVKAKEDSGSQYTSALAGETQKYEQVTSNFGALQGAYNAGKCKAIKLIYDKPVIRYSSIFWTWMNFLTFVILFFVFITGGDQGHVTLFYWVIAASGFVFGIYMVMVYAMEWWFLNWYMIGENSFPIVTSFMHYVSILMFGNRRKWNTDYIAVIIDMTISSIIALVAATLWTYCYKDPPPFEYDAPSSINPAIVSPVIMVLVGMGVVYAVYPAIAPGMIVPFYLIDKIEMVLLILTCFPPVIVAVVSREKYTESPKAEWAKPSVVWEPNTDNRFWHTFILIPPFQICLTVIFIYSLHYRESSLSRSIINQPKTSTCLAILFYMCHEIQLAVGFPGMVGNKGGDHVMLPTQYAGALLMIFLALYSEGYITEYKRHDPSRWPTTGMTKWNAFCYWTKRASKICNHNIASLFTRDLRKDLLLCIQTNELI</sequence>
<dbReference type="OMA" id="AMEWWFL"/>
<comment type="caution">
    <text evidence="2">The sequence shown here is derived from an EMBL/GenBank/DDBJ whole genome shotgun (WGS) entry which is preliminary data.</text>
</comment>
<dbReference type="eggNOG" id="ENOG502TNDY">
    <property type="taxonomic scope" value="Eukaryota"/>
</dbReference>
<feature type="transmembrane region" description="Helical" evidence="1">
    <location>
        <begin position="617"/>
        <end position="637"/>
    </location>
</feature>
<evidence type="ECO:0000313" key="2">
    <source>
        <dbReference type="EMBL" id="EAN30757.1"/>
    </source>
</evidence>
<keyword evidence="1" id="KW-0472">Membrane</keyword>
<dbReference type="RefSeq" id="XP_763040.1">
    <property type="nucleotide sequence ID" value="XM_757947.1"/>
</dbReference>
<dbReference type="STRING" id="5875.Q4N0T6"/>
<feature type="transmembrane region" description="Helical" evidence="1">
    <location>
        <begin position="388"/>
        <end position="409"/>
    </location>
</feature>
<proteinExistence type="predicted"/>
<feature type="transmembrane region" description="Helical" evidence="1">
    <location>
        <begin position="574"/>
        <end position="596"/>
    </location>
</feature>
<keyword evidence="1" id="KW-1133">Transmembrane helix</keyword>
<feature type="transmembrane region" description="Helical" evidence="1">
    <location>
        <begin position="415"/>
        <end position="438"/>
    </location>
</feature>
<dbReference type="Proteomes" id="UP000001949">
    <property type="component" value="Unassembled WGS sequence"/>
</dbReference>
<dbReference type="InParanoid" id="Q4N0T6"/>